<gene>
    <name evidence="2" type="ORF">EVAR_54734_1</name>
</gene>
<proteinExistence type="predicted"/>
<evidence type="ECO:0000313" key="3">
    <source>
        <dbReference type="Proteomes" id="UP000299102"/>
    </source>
</evidence>
<comment type="caution">
    <text evidence="2">The sequence shown here is derived from an EMBL/GenBank/DDBJ whole genome shotgun (WGS) entry which is preliminary data.</text>
</comment>
<feature type="compositionally biased region" description="Polar residues" evidence="1">
    <location>
        <begin position="52"/>
        <end position="68"/>
    </location>
</feature>
<dbReference type="EMBL" id="BGZK01001458">
    <property type="protein sequence ID" value="GBP80346.1"/>
    <property type="molecule type" value="Genomic_DNA"/>
</dbReference>
<feature type="region of interest" description="Disordered" evidence="1">
    <location>
        <begin position="284"/>
        <end position="332"/>
    </location>
</feature>
<evidence type="ECO:0000256" key="1">
    <source>
        <dbReference type="SAM" id="MobiDB-lite"/>
    </source>
</evidence>
<evidence type="ECO:0000313" key="2">
    <source>
        <dbReference type="EMBL" id="GBP80346.1"/>
    </source>
</evidence>
<dbReference type="AlphaFoldDB" id="A0A4C1YVN0"/>
<keyword evidence="3" id="KW-1185">Reference proteome</keyword>
<name>A0A4C1YVN0_EUMVA</name>
<sequence>MGVWLKENMSVQVKDECSGDEDGVKTDEVEECGACKTKKKPFVQMGPERNENSLTKLNRSNPTEQPNGLQRDELFVGRAGVGVACTRRRPPAPPVRTPPVPRRRSSLGRHKADFQICSEQGCGSSTPGGARARSRAVLHAARLYIARDVICLSTYARLRRKKHTDELLSPPRGDAPSLLQNPSAGPNYVTPNDKGEIGPHKISGGDESSCIITPPGRHCSRRGVRRAAACGGAGVDPAALPPRAYYQIARPLTHAGLPLCDTICIKSGGGARVGQTKCVDRADTARAAQRRPATGERPETLESGCGTRAHDDHGDGRDDGAGGREGEPPRHE</sequence>
<reference evidence="2 3" key="1">
    <citation type="journal article" date="2019" name="Commun. Biol.">
        <title>The bagworm genome reveals a unique fibroin gene that provides high tensile strength.</title>
        <authorList>
            <person name="Kono N."/>
            <person name="Nakamura H."/>
            <person name="Ohtoshi R."/>
            <person name="Tomita M."/>
            <person name="Numata K."/>
            <person name="Arakawa K."/>
        </authorList>
    </citation>
    <scope>NUCLEOTIDE SEQUENCE [LARGE SCALE GENOMIC DNA]</scope>
</reference>
<organism evidence="2 3">
    <name type="scientific">Eumeta variegata</name>
    <name type="common">Bagworm moth</name>
    <name type="synonym">Eumeta japonica</name>
    <dbReference type="NCBI Taxonomy" id="151549"/>
    <lineage>
        <taxon>Eukaryota</taxon>
        <taxon>Metazoa</taxon>
        <taxon>Ecdysozoa</taxon>
        <taxon>Arthropoda</taxon>
        <taxon>Hexapoda</taxon>
        <taxon>Insecta</taxon>
        <taxon>Pterygota</taxon>
        <taxon>Neoptera</taxon>
        <taxon>Endopterygota</taxon>
        <taxon>Lepidoptera</taxon>
        <taxon>Glossata</taxon>
        <taxon>Ditrysia</taxon>
        <taxon>Tineoidea</taxon>
        <taxon>Psychidae</taxon>
        <taxon>Oiketicinae</taxon>
        <taxon>Eumeta</taxon>
    </lineage>
</organism>
<accession>A0A4C1YVN0</accession>
<feature type="region of interest" description="Disordered" evidence="1">
    <location>
        <begin position="43"/>
        <end position="68"/>
    </location>
</feature>
<feature type="compositionally biased region" description="Basic and acidic residues" evidence="1">
    <location>
        <begin position="308"/>
        <end position="332"/>
    </location>
</feature>
<dbReference type="Proteomes" id="UP000299102">
    <property type="component" value="Unassembled WGS sequence"/>
</dbReference>
<protein>
    <submittedName>
        <fullName evidence="2">Uncharacterized protein</fullName>
    </submittedName>
</protein>
<feature type="compositionally biased region" description="Pro residues" evidence="1">
    <location>
        <begin position="91"/>
        <end position="100"/>
    </location>
</feature>
<feature type="region of interest" description="Disordered" evidence="1">
    <location>
        <begin position="85"/>
        <end position="109"/>
    </location>
</feature>